<evidence type="ECO:0000256" key="2">
    <source>
        <dbReference type="ARBA" id="ARBA00007342"/>
    </source>
</evidence>
<name>A0A2Z4UDN5_9FIRM</name>
<evidence type="ECO:0000256" key="6">
    <source>
        <dbReference type="ARBA" id="ARBA00022723"/>
    </source>
</evidence>
<dbReference type="PANTHER" id="PTHR39453">
    <property type="entry name" value="PHOSPHATE PROPANOYLTRANSFERASE"/>
    <property type="match status" value="1"/>
</dbReference>
<evidence type="ECO:0000256" key="9">
    <source>
        <dbReference type="ARBA" id="ARBA00047589"/>
    </source>
</evidence>
<evidence type="ECO:0000313" key="11">
    <source>
        <dbReference type="EMBL" id="AWY99131.1"/>
    </source>
</evidence>
<evidence type="ECO:0000256" key="7">
    <source>
        <dbReference type="ARBA" id="ARBA00022833"/>
    </source>
</evidence>
<dbReference type="Pfam" id="PF06130">
    <property type="entry name" value="PTAC"/>
    <property type="match status" value="1"/>
</dbReference>
<dbReference type="GO" id="GO:0051144">
    <property type="term" value="P:1,2-propanediol catabolic process"/>
    <property type="evidence" value="ECO:0007669"/>
    <property type="project" value="UniProtKB-UniPathway"/>
</dbReference>
<dbReference type="GO" id="GO:0046872">
    <property type="term" value="F:metal ion binding"/>
    <property type="evidence" value="ECO:0007669"/>
    <property type="project" value="UniProtKB-KW"/>
</dbReference>
<protein>
    <recommendedName>
        <fullName evidence="4 10">Phosphate propanoyltransferase</fullName>
        <ecNumber evidence="3 10">2.3.1.222</ecNumber>
    </recommendedName>
</protein>
<comment type="catalytic activity">
    <reaction evidence="9 10">
        <text>propanoyl-CoA + phosphate = propanoyl phosphate + CoA</text>
        <dbReference type="Rhea" id="RHEA:28046"/>
        <dbReference type="ChEBI" id="CHEBI:43474"/>
        <dbReference type="ChEBI" id="CHEBI:57287"/>
        <dbReference type="ChEBI" id="CHEBI:57392"/>
        <dbReference type="ChEBI" id="CHEBI:58933"/>
        <dbReference type="EC" id="2.3.1.222"/>
    </reaction>
</comment>
<evidence type="ECO:0000256" key="3">
    <source>
        <dbReference type="ARBA" id="ARBA00012206"/>
    </source>
</evidence>
<reference evidence="12" key="1">
    <citation type="submission" date="2018-06" db="EMBL/GenBank/DDBJ databases">
        <title>Description of Blautia argi sp. nov., a new anaerobic isolated from dog feces.</title>
        <authorList>
            <person name="Chang Y.-H."/>
            <person name="Paek J."/>
            <person name="Shin Y."/>
        </authorList>
    </citation>
    <scope>NUCLEOTIDE SEQUENCE [LARGE SCALE GENOMIC DNA]</scope>
    <source>
        <strain evidence="12">KCTC 15426</strain>
    </source>
</reference>
<dbReference type="InterPro" id="IPR008300">
    <property type="entry name" value="PTAC"/>
</dbReference>
<dbReference type="UniPathway" id="UPA00621"/>
<keyword evidence="6" id="KW-0479">Metal-binding</keyword>
<comment type="function">
    <text evidence="10">Involved in 1,2-propanediol (1,2-PD) degradation by catalyzing the conversion of propanoyl-CoA to propanoyl-phosphate.</text>
</comment>
<comment type="pathway">
    <text evidence="10">Polyol metabolism; 1,2-propanediol degradation.</text>
</comment>
<dbReference type="GO" id="GO:0016747">
    <property type="term" value="F:acyltransferase activity, transferring groups other than amino-acyl groups"/>
    <property type="evidence" value="ECO:0007669"/>
    <property type="project" value="InterPro"/>
</dbReference>
<dbReference type="EMBL" id="CP030280">
    <property type="protein sequence ID" value="AWY99131.1"/>
    <property type="molecule type" value="Genomic_DNA"/>
</dbReference>
<evidence type="ECO:0000256" key="5">
    <source>
        <dbReference type="ARBA" id="ARBA00022679"/>
    </source>
</evidence>
<dbReference type="EC" id="2.3.1.222" evidence="3 10"/>
<gene>
    <name evidence="11" type="ORF">DQQ01_14510</name>
</gene>
<sequence length="190" mass="20226">MKVLVETSARHVHLSQEHLEVLFGKGHELTVKKMLSQPGQFACEEKVEVIGTKGSLKMSVLGPVRKDTQVEVSLTDARSIGVVAPIRESGDINESGACKIVGPAGEVELTEGVISAKRHVHMTPEDAEKAGVADKQIVELAIESPNGRSLTFGDVVVRVSASYATAAHIDTDEANALAPGKECYGEMIVK</sequence>
<accession>A0A2Z4UDN5</accession>
<dbReference type="AlphaFoldDB" id="A0A2Z4UDN5"/>
<dbReference type="PANTHER" id="PTHR39453:SF1">
    <property type="entry name" value="PHOSPHATE PROPANOYLTRANSFERASE"/>
    <property type="match status" value="1"/>
</dbReference>
<dbReference type="RefSeq" id="WP_111920576.1">
    <property type="nucleotide sequence ID" value="NZ_CP030280.1"/>
</dbReference>
<evidence type="ECO:0000313" key="12">
    <source>
        <dbReference type="Proteomes" id="UP000250003"/>
    </source>
</evidence>
<dbReference type="OrthoDB" id="9784365at2"/>
<comment type="cofactor">
    <cofactor evidence="1">
        <name>Zn(2+)</name>
        <dbReference type="ChEBI" id="CHEBI:29105"/>
    </cofactor>
</comment>
<dbReference type="PIRSF" id="PIRSF010130">
    <property type="entry name" value="PduL"/>
    <property type="match status" value="1"/>
</dbReference>
<proteinExistence type="inferred from homology"/>
<evidence type="ECO:0000256" key="4">
    <source>
        <dbReference type="ARBA" id="ARBA00020837"/>
    </source>
</evidence>
<keyword evidence="5 10" id="KW-0808">Transferase</keyword>
<dbReference type="NCBIfam" id="NF011652">
    <property type="entry name" value="PRK15070.1"/>
    <property type="match status" value="1"/>
</dbReference>
<keyword evidence="12" id="KW-1185">Reference proteome</keyword>
<keyword evidence="8 10" id="KW-0012">Acyltransferase</keyword>
<evidence type="ECO:0000256" key="1">
    <source>
        <dbReference type="ARBA" id="ARBA00001947"/>
    </source>
</evidence>
<comment type="similarity">
    <text evidence="2 10">Belongs to the PduL family.</text>
</comment>
<dbReference type="KEGG" id="blau:DQQ01_14510"/>
<organism evidence="11 12">
    <name type="scientific">Blautia argi</name>
    <dbReference type="NCBI Taxonomy" id="1912897"/>
    <lineage>
        <taxon>Bacteria</taxon>
        <taxon>Bacillati</taxon>
        <taxon>Bacillota</taxon>
        <taxon>Clostridia</taxon>
        <taxon>Lachnospirales</taxon>
        <taxon>Lachnospiraceae</taxon>
        <taxon>Blautia</taxon>
    </lineage>
</organism>
<dbReference type="Proteomes" id="UP000250003">
    <property type="component" value="Chromosome"/>
</dbReference>
<keyword evidence="7" id="KW-0862">Zinc</keyword>
<evidence type="ECO:0000256" key="10">
    <source>
        <dbReference type="PIRNR" id="PIRNR010130"/>
    </source>
</evidence>
<evidence type="ECO:0000256" key="8">
    <source>
        <dbReference type="ARBA" id="ARBA00023315"/>
    </source>
</evidence>